<reference evidence="1 2" key="1">
    <citation type="journal article" date="2024" name="Ann. Entomol. Soc. Am.">
        <title>Genomic analyses of the southern and eastern yellowjacket wasps (Hymenoptera: Vespidae) reveal evolutionary signatures of social life.</title>
        <authorList>
            <person name="Catto M.A."/>
            <person name="Caine P.B."/>
            <person name="Orr S.E."/>
            <person name="Hunt B.G."/>
            <person name="Goodisman M.A.D."/>
        </authorList>
    </citation>
    <scope>NUCLEOTIDE SEQUENCE [LARGE SCALE GENOMIC DNA]</scope>
    <source>
        <strain evidence="1">232</strain>
        <tissue evidence="1">Head and thorax</tissue>
    </source>
</reference>
<gene>
    <name evidence="1" type="ORF">V1477_006140</name>
</gene>
<dbReference type="InterPro" id="IPR038602">
    <property type="entry name" value="Mite_allergen_7_sf"/>
</dbReference>
<sequence>MKDKEEIERKIICSCVLLFKIIVSSSKSIKISTNNVCNLLLINLSSSLSTISTYKFRSVLEPSENFLSITCCNGNFTEYVGVTSELVSVENPMFVGQDTSYVSSKVNINKIFDEILPKIRDFLIRNGLEPINLPNYTENVLINGKIDLRNGFLHYMTDVKRSKNVMLQYRYKHIFLEIPLRWQLLDFNYNYDFTCLFIKKRGEAYGRVEDADFIVTLEIDLNKFQVILQEIKIHRIESFRLKIHTNKLDPLMNILSQAMTRIFQNRIMKLLEEKSSEIIQPFINEMNRSKKNYADSPGLVSIK</sequence>
<comment type="caution">
    <text evidence="1">The sequence shown here is derived from an EMBL/GenBank/DDBJ whole genome shotgun (WGS) entry which is preliminary data.</text>
</comment>
<organism evidence="1 2">
    <name type="scientific">Vespula maculifrons</name>
    <name type="common">Eastern yellow jacket</name>
    <name type="synonym">Wasp</name>
    <dbReference type="NCBI Taxonomy" id="7453"/>
    <lineage>
        <taxon>Eukaryota</taxon>
        <taxon>Metazoa</taxon>
        <taxon>Ecdysozoa</taxon>
        <taxon>Arthropoda</taxon>
        <taxon>Hexapoda</taxon>
        <taxon>Insecta</taxon>
        <taxon>Pterygota</taxon>
        <taxon>Neoptera</taxon>
        <taxon>Endopterygota</taxon>
        <taxon>Hymenoptera</taxon>
        <taxon>Apocrita</taxon>
        <taxon>Aculeata</taxon>
        <taxon>Vespoidea</taxon>
        <taxon>Vespidae</taxon>
        <taxon>Vespinae</taxon>
        <taxon>Vespula</taxon>
    </lineage>
</organism>
<dbReference type="InterPro" id="IPR020234">
    <property type="entry name" value="Mite_allergen_group-7"/>
</dbReference>
<dbReference type="Proteomes" id="UP001607303">
    <property type="component" value="Unassembled WGS sequence"/>
</dbReference>
<accession>A0ABD2CKX2</accession>
<proteinExistence type="predicted"/>
<name>A0ABD2CKX2_VESMC</name>
<dbReference type="Pfam" id="PF16984">
    <property type="entry name" value="Grp7_allergen"/>
    <property type="match status" value="1"/>
</dbReference>
<keyword evidence="2" id="KW-1185">Reference proteome</keyword>
<evidence type="ECO:0000313" key="2">
    <source>
        <dbReference type="Proteomes" id="UP001607303"/>
    </source>
</evidence>
<evidence type="ECO:0000313" key="1">
    <source>
        <dbReference type="EMBL" id="KAL2745749.1"/>
    </source>
</evidence>
<dbReference type="AlphaFoldDB" id="A0ABD2CKX2"/>
<protein>
    <submittedName>
        <fullName evidence="1">Uncharacterized protein</fullName>
    </submittedName>
</protein>
<dbReference type="Gene3D" id="3.15.10.50">
    <property type="match status" value="1"/>
</dbReference>
<dbReference type="EMBL" id="JAYRBN010000041">
    <property type="protein sequence ID" value="KAL2745749.1"/>
    <property type="molecule type" value="Genomic_DNA"/>
</dbReference>